<evidence type="ECO:0000313" key="3">
    <source>
        <dbReference type="Proteomes" id="UP000463337"/>
    </source>
</evidence>
<proteinExistence type="predicted"/>
<reference evidence="2 3" key="1">
    <citation type="journal article" date="2019" name="Nat. Med.">
        <title>A library of human gut bacterial isolates paired with longitudinal multiomics data enables mechanistic microbiome research.</title>
        <authorList>
            <person name="Poyet M."/>
            <person name="Groussin M."/>
            <person name="Gibbons S.M."/>
            <person name="Avila-Pacheco J."/>
            <person name="Jiang X."/>
            <person name="Kearney S.M."/>
            <person name="Perrotta A.R."/>
            <person name="Berdy B."/>
            <person name="Zhao S."/>
            <person name="Lieberman T.D."/>
            <person name="Swanson P.K."/>
            <person name="Smith M."/>
            <person name="Roesemann S."/>
            <person name="Alexander J.E."/>
            <person name="Rich S.A."/>
            <person name="Livny J."/>
            <person name="Vlamakis H."/>
            <person name="Clish C."/>
            <person name="Bullock K."/>
            <person name="Deik A."/>
            <person name="Scott J."/>
            <person name="Pierce K.A."/>
            <person name="Xavier R.J."/>
            <person name="Alm E.J."/>
        </authorList>
    </citation>
    <scope>NUCLEOTIDE SEQUENCE [LARGE SCALE GENOMIC DNA]</scope>
    <source>
        <strain evidence="2 3">BIOML-A41</strain>
    </source>
</reference>
<feature type="domain" description="Glycosyl transferase family 1" evidence="1">
    <location>
        <begin position="205"/>
        <end position="362"/>
    </location>
</feature>
<dbReference type="Pfam" id="PF00534">
    <property type="entry name" value="Glycos_transf_1"/>
    <property type="match status" value="1"/>
</dbReference>
<dbReference type="GO" id="GO:0016757">
    <property type="term" value="F:glycosyltransferase activity"/>
    <property type="evidence" value="ECO:0007669"/>
    <property type="project" value="InterPro"/>
</dbReference>
<dbReference type="Gene3D" id="3.40.50.2000">
    <property type="entry name" value="Glycogen Phosphorylase B"/>
    <property type="match status" value="2"/>
</dbReference>
<dbReference type="PANTHER" id="PTHR12526">
    <property type="entry name" value="GLYCOSYLTRANSFERASE"/>
    <property type="match status" value="1"/>
</dbReference>
<protein>
    <submittedName>
        <fullName evidence="2">Glycosyltransferase</fullName>
    </submittedName>
</protein>
<dbReference type="InterPro" id="IPR001296">
    <property type="entry name" value="Glyco_trans_1"/>
</dbReference>
<dbReference type="EMBL" id="WKLT01000017">
    <property type="protein sequence ID" value="MRY59480.1"/>
    <property type="molecule type" value="Genomic_DNA"/>
</dbReference>
<dbReference type="SUPFAM" id="SSF53756">
    <property type="entry name" value="UDP-Glycosyltransferase/glycogen phosphorylase"/>
    <property type="match status" value="1"/>
</dbReference>
<comment type="caution">
    <text evidence="2">The sequence shown here is derived from an EMBL/GenBank/DDBJ whole genome shotgun (WGS) entry which is preliminary data.</text>
</comment>
<evidence type="ECO:0000313" key="2">
    <source>
        <dbReference type="EMBL" id="MRY59480.1"/>
    </source>
</evidence>
<organism evidence="2 3">
    <name type="scientific">Parabacteroides distasonis</name>
    <dbReference type="NCBI Taxonomy" id="823"/>
    <lineage>
        <taxon>Bacteria</taxon>
        <taxon>Pseudomonadati</taxon>
        <taxon>Bacteroidota</taxon>
        <taxon>Bacteroidia</taxon>
        <taxon>Bacteroidales</taxon>
        <taxon>Tannerellaceae</taxon>
        <taxon>Parabacteroides</taxon>
    </lineage>
</organism>
<dbReference type="Proteomes" id="UP000463337">
    <property type="component" value="Unassembled WGS sequence"/>
</dbReference>
<keyword evidence="2" id="KW-0808">Transferase</keyword>
<gene>
    <name evidence="2" type="ORF">GKD59_16510</name>
</gene>
<dbReference type="AlphaFoldDB" id="A0A6I2N549"/>
<evidence type="ECO:0000259" key="1">
    <source>
        <dbReference type="Pfam" id="PF00534"/>
    </source>
</evidence>
<dbReference type="RefSeq" id="WP_121960905.1">
    <property type="nucleotide sequence ID" value="NZ_AP019729.1"/>
</dbReference>
<name>A0A6I2N549_PARDI</name>
<accession>A0A6I2N549</accession>
<sequence length="384" mass="45374">MNILFYQMGLSPVGGGVERVTFNISRELCRRNINIYVAYWNKESDDGQNYDGIYKGIICQPLIDKQAIKRLKDFILSHDIEIIVNQRAENVRITKKLYKLKLQCHIKLYSFLHLCPTASRDGSHYTDYRFPSLIVRSILKRILLCLFQYDRYRLTYAYNCSDKIVLLSERFKKDFISLLDMKFVDEHKLCFIPNSCSFDEFYNPNCLKDKRKIILVVCRMVENNKRVLFSIDLWRRIYLDYPDWQMVIIGDGRDLDKYKMFAKMYGLKNLVFTGKIDPLPFYREASVFLMTSRFEGFGMTLLESQQMGVVPIAIDTYKSLHDIVQDNYNGVIVKNEDLDEMDRCVRRVLDDEDLRTKIAYNEINSSKRFKPSVIIESWMTLLNS</sequence>